<comment type="catalytic activity">
    <reaction evidence="8">
        <text>L-histidyl-[protein] + 2-oxoglutarate + O2 = (3S)-3-hydroxy-L-histidyl-[protein] + succinate + CO2</text>
        <dbReference type="Rhea" id="RHEA:54256"/>
        <dbReference type="Rhea" id="RHEA-COMP:9745"/>
        <dbReference type="Rhea" id="RHEA-COMP:13840"/>
        <dbReference type="ChEBI" id="CHEBI:15379"/>
        <dbReference type="ChEBI" id="CHEBI:16526"/>
        <dbReference type="ChEBI" id="CHEBI:16810"/>
        <dbReference type="ChEBI" id="CHEBI:29979"/>
        <dbReference type="ChEBI" id="CHEBI:30031"/>
        <dbReference type="ChEBI" id="CHEBI:138021"/>
        <dbReference type="EC" id="1.14.11.79"/>
    </reaction>
</comment>
<feature type="compositionally biased region" description="Basic and acidic residues" evidence="10">
    <location>
        <begin position="443"/>
        <end position="458"/>
    </location>
</feature>
<evidence type="ECO:0000256" key="6">
    <source>
        <dbReference type="ARBA" id="ARBA00046256"/>
    </source>
</evidence>
<evidence type="ECO:0000259" key="11">
    <source>
        <dbReference type="PROSITE" id="PS51184"/>
    </source>
</evidence>
<dbReference type="EMBL" id="CALNXK010000094">
    <property type="protein sequence ID" value="CAH3152601.1"/>
    <property type="molecule type" value="Genomic_DNA"/>
</dbReference>
<evidence type="ECO:0000256" key="7">
    <source>
        <dbReference type="ARBA" id="ARBA00047687"/>
    </source>
</evidence>
<dbReference type="SUPFAM" id="SSF51197">
    <property type="entry name" value="Clavaminate synthase-like"/>
    <property type="match status" value="1"/>
</dbReference>
<evidence type="ECO:0000256" key="4">
    <source>
        <dbReference type="ARBA" id="ARBA00023004"/>
    </source>
</evidence>
<dbReference type="Gene3D" id="1.10.10.1500">
    <property type="entry name" value="JmjC domain-containing ribosomal oxygenase (ROX), dimer domain"/>
    <property type="match status" value="1"/>
</dbReference>
<dbReference type="PANTHER" id="PTHR13096">
    <property type="entry name" value="MINA53 MYC INDUCED NUCLEAR ANTIGEN"/>
    <property type="match status" value="1"/>
</dbReference>
<keyword evidence="9" id="KW-0539">Nucleus</keyword>
<evidence type="ECO:0000256" key="1">
    <source>
        <dbReference type="ARBA" id="ARBA00004604"/>
    </source>
</evidence>
<comment type="similarity">
    <text evidence="5">Belongs to the ROX family. MINA53 subfamily.</text>
</comment>
<reference evidence="12 13" key="1">
    <citation type="submission" date="2022-05" db="EMBL/GenBank/DDBJ databases">
        <authorList>
            <consortium name="Genoscope - CEA"/>
            <person name="William W."/>
        </authorList>
    </citation>
    <scope>NUCLEOTIDE SEQUENCE [LARGE SCALE GENOMIC DNA]</scope>
</reference>
<dbReference type="InterPro" id="IPR003347">
    <property type="entry name" value="JmjC_dom"/>
</dbReference>
<dbReference type="Gene3D" id="2.60.120.650">
    <property type="entry name" value="Cupin"/>
    <property type="match status" value="1"/>
</dbReference>
<feature type="domain" description="JmjC" evidence="11">
    <location>
        <begin position="136"/>
        <end position="275"/>
    </location>
</feature>
<comment type="subcellular location">
    <subcellularLocation>
        <location evidence="1">Nucleus</location>
        <location evidence="1">Nucleolus</location>
    </subcellularLocation>
</comment>
<keyword evidence="9" id="KW-0560">Oxidoreductase</keyword>
<sequence>MKRKNRNPSASSTPPDGKKKKVAGNTEASTAATKAIDFSSPQRVLESLLSSTNLDNFFDEYWEKKPLFVSRENGDFYGQMFTKKDLEAILKKEEIQFIEDMSLTRYAEGKTELLNEDGRVNMKHLKAAGVAVQFHQPDRYKDEVWRLAESLETYFTNLVGADAFIFQPGSQGLAPQFDEMETFILQLEGKTKWKLFKPMQELPQEASPDLELSDIGEPIHEFDMKPGDLLYFPRGTIYFPAPIEDKDHTTYLSLTTFQENSWGNLLNNALSKAVEKAMESDVEYRRGLPFNLSSFMGSGVHDQTETEDSSEQNGNQQKDEKEAAGEEAKPGNPKIKFNVNLIKLLKGLVRHLNPDKAVDDMLRDFFGCRLPPFGGVGKDVKKGKKKSAAPSDDSKIRLIHPDHVRVLIGDLSDGVAGDEDYSEAEEDDEEESEEEEEEEPEESEKGDKKGTNKSDNKAKQKAKKKEKEKDTKKKSKNDESDKEEDEEEMEEDEEEEDDYEESGDGGEGFGGEEYILVLHSVKNDRSKHMMGDKSPCSILKFPIRYKEALRQITADREEYITVNSLQLSDKERHSLVTSLWKEGLLEME</sequence>
<dbReference type="Proteomes" id="UP001159405">
    <property type="component" value="Unassembled WGS sequence"/>
</dbReference>
<comment type="caution">
    <text evidence="12">The sequence shown here is derived from an EMBL/GenBank/DDBJ whole genome shotgun (WGS) entry which is preliminary data.</text>
</comment>
<comment type="function">
    <text evidence="6">Oxygenase that can act as both a histone lysine demethylase and a ribosomal histidine hydroxylase. Is involved in the demethylation of trimethylated 'Lys-9' on histone H3 (H3K9me3), leading to an increase in ribosomal RNA expression. Also catalyzes the hydroxylation of 60S ribosomal protein L27a on 'His-39'. May play an important role in cell growth and survival. May be involved in ribosome biogenesis, most likely during the assembly process of pre-ribosomal particles.</text>
</comment>
<dbReference type="Pfam" id="PF08007">
    <property type="entry name" value="JmjC_2"/>
    <property type="match status" value="1"/>
</dbReference>
<evidence type="ECO:0000313" key="13">
    <source>
        <dbReference type="Proteomes" id="UP001159405"/>
    </source>
</evidence>
<protein>
    <recommendedName>
        <fullName evidence="9">Bifunctional lysine-specific demethylase and histidyl-hydroxylase</fullName>
        <ecNumber evidence="9">1.14.11.-</ecNumber>
    </recommendedName>
</protein>
<keyword evidence="9" id="KW-0805">Transcription regulation</keyword>
<evidence type="ECO:0000256" key="8">
    <source>
        <dbReference type="ARBA" id="ARBA00049465"/>
    </source>
</evidence>
<dbReference type="EC" id="1.14.11.-" evidence="9"/>
<feature type="compositionally biased region" description="Acidic residues" evidence="10">
    <location>
        <begin position="416"/>
        <end position="442"/>
    </location>
</feature>
<gene>
    <name evidence="12" type="ORF">PLOB_00049171</name>
</gene>
<keyword evidence="4 9" id="KW-0408">Iron</keyword>
<keyword evidence="9" id="KW-0223">Dioxygenase</keyword>
<evidence type="ECO:0000313" key="12">
    <source>
        <dbReference type="EMBL" id="CAH3152601.1"/>
    </source>
</evidence>
<dbReference type="PROSITE" id="PS51184">
    <property type="entry name" value="JMJC"/>
    <property type="match status" value="1"/>
</dbReference>
<evidence type="ECO:0000256" key="2">
    <source>
        <dbReference type="ARBA" id="ARBA00022517"/>
    </source>
</evidence>
<proteinExistence type="inferred from homology"/>
<feature type="region of interest" description="Disordered" evidence="10">
    <location>
        <begin position="376"/>
        <end position="396"/>
    </location>
</feature>
<evidence type="ECO:0000256" key="9">
    <source>
        <dbReference type="RuleBase" id="RU366061"/>
    </source>
</evidence>
<organism evidence="12 13">
    <name type="scientific">Porites lobata</name>
    <dbReference type="NCBI Taxonomy" id="104759"/>
    <lineage>
        <taxon>Eukaryota</taxon>
        <taxon>Metazoa</taxon>
        <taxon>Cnidaria</taxon>
        <taxon>Anthozoa</taxon>
        <taxon>Hexacorallia</taxon>
        <taxon>Scleractinia</taxon>
        <taxon>Fungiina</taxon>
        <taxon>Poritidae</taxon>
        <taxon>Porites</taxon>
    </lineage>
</organism>
<keyword evidence="2" id="KW-0690">Ribosome biogenesis</keyword>
<feature type="compositionally biased region" description="Acidic residues" evidence="10">
    <location>
        <begin position="480"/>
        <end position="504"/>
    </location>
</feature>
<evidence type="ECO:0000256" key="3">
    <source>
        <dbReference type="ARBA" id="ARBA00022723"/>
    </source>
</evidence>
<evidence type="ECO:0000256" key="10">
    <source>
        <dbReference type="SAM" id="MobiDB-lite"/>
    </source>
</evidence>
<keyword evidence="3 9" id="KW-0479">Metal-binding</keyword>
<keyword evidence="9" id="KW-0804">Transcription</keyword>
<feature type="region of interest" description="Disordered" evidence="10">
    <location>
        <begin position="411"/>
        <end position="510"/>
    </location>
</feature>
<name>A0ABN8PX40_9CNID</name>
<dbReference type="PANTHER" id="PTHR13096:SF7">
    <property type="entry name" value="RIBOSOMAL OXYGENASE 2"/>
    <property type="match status" value="1"/>
</dbReference>
<comment type="cofactor">
    <cofactor evidence="9">
        <name>Fe(2+)</name>
        <dbReference type="ChEBI" id="CHEBI:29033"/>
    </cofactor>
    <text evidence="9">Binds 1 Fe(2+) ion per subunit.</text>
</comment>
<feature type="compositionally biased region" description="Basic and acidic residues" evidence="10">
    <location>
        <begin position="465"/>
        <end position="479"/>
    </location>
</feature>
<dbReference type="InterPro" id="IPR039994">
    <property type="entry name" value="NO66-like"/>
</dbReference>
<dbReference type="Gene3D" id="3.90.930.40">
    <property type="match status" value="1"/>
</dbReference>
<feature type="region of interest" description="Disordered" evidence="10">
    <location>
        <begin position="295"/>
        <end position="332"/>
    </location>
</feature>
<keyword evidence="13" id="KW-1185">Reference proteome</keyword>
<accession>A0ABN8PX40</accession>
<evidence type="ECO:0000256" key="5">
    <source>
        <dbReference type="ARBA" id="ARBA00034314"/>
    </source>
</evidence>
<feature type="region of interest" description="Disordered" evidence="10">
    <location>
        <begin position="1"/>
        <end position="34"/>
    </location>
</feature>
<comment type="catalytic activity">
    <reaction evidence="7">
        <text>L-histidyl-[ribosomal protein uL15] + 2-oxoglutarate + O2 = (3S)-3-hydroxy-L-histidyl-[ribosomal protein uL15] + succinate + CO2</text>
        <dbReference type="Rhea" id="RHEA:54024"/>
        <dbReference type="Rhea" id="RHEA-COMP:13760"/>
        <dbReference type="Rhea" id="RHEA-COMP:13761"/>
        <dbReference type="ChEBI" id="CHEBI:15379"/>
        <dbReference type="ChEBI" id="CHEBI:16526"/>
        <dbReference type="ChEBI" id="CHEBI:16810"/>
        <dbReference type="ChEBI" id="CHEBI:29979"/>
        <dbReference type="ChEBI" id="CHEBI:30031"/>
        <dbReference type="ChEBI" id="CHEBI:138021"/>
    </reaction>
</comment>
<feature type="compositionally biased region" description="Basic and acidic residues" evidence="10">
    <location>
        <begin position="317"/>
        <end position="329"/>
    </location>
</feature>